<feature type="compositionally biased region" description="Polar residues" evidence="10">
    <location>
        <begin position="883"/>
        <end position="892"/>
    </location>
</feature>
<keyword evidence="9" id="KW-0539">Nucleus</keyword>
<feature type="compositionally biased region" description="Low complexity" evidence="10">
    <location>
        <begin position="806"/>
        <end position="817"/>
    </location>
</feature>
<evidence type="ECO:0000256" key="5">
    <source>
        <dbReference type="ARBA" id="ARBA00022816"/>
    </source>
</evidence>
<feature type="compositionally biased region" description="Acidic residues" evidence="10">
    <location>
        <begin position="1052"/>
        <end position="1063"/>
    </location>
</feature>
<evidence type="ECO:0000256" key="9">
    <source>
        <dbReference type="ARBA" id="ARBA00023242"/>
    </source>
</evidence>
<proteinExistence type="inferred from homology"/>
<feature type="region of interest" description="Disordered" evidence="10">
    <location>
        <begin position="1892"/>
        <end position="1916"/>
    </location>
</feature>
<feature type="region of interest" description="Disordered" evidence="10">
    <location>
        <begin position="1292"/>
        <end position="1313"/>
    </location>
</feature>
<dbReference type="Pfam" id="PF04096">
    <property type="entry name" value="Nucleoporin2"/>
    <property type="match status" value="1"/>
</dbReference>
<feature type="compositionally biased region" description="Gly residues" evidence="10">
    <location>
        <begin position="160"/>
        <end position="179"/>
    </location>
</feature>
<dbReference type="GO" id="GO:0034398">
    <property type="term" value="P:telomere tethering at nuclear periphery"/>
    <property type="evidence" value="ECO:0007669"/>
    <property type="project" value="TreeGrafter"/>
</dbReference>
<comment type="caution">
    <text evidence="12">The sequence shown here is derived from an EMBL/GenBank/DDBJ whole genome shotgun (WGS) entry which is preliminary data.</text>
</comment>
<feature type="region of interest" description="Disordered" evidence="10">
    <location>
        <begin position="359"/>
        <end position="618"/>
    </location>
</feature>
<dbReference type="GO" id="GO:0017056">
    <property type="term" value="F:structural constituent of nuclear pore"/>
    <property type="evidence" value="ECO:0007669"/>
    <property type="project" value="InterPro"/>
</dbReference>
<feature type="region of interest" description="Disordered" evidence="10">
    <location>
        <begin position="883"/>
        <end position="902"/>
    </location>
</feature>
<dbReference type="GO" id="GO:0006405">
    <property type="term" value="P:RNA export from nucleus"/>
    <property type="evidence" value="ECO:0007669"/>
    <property type="project" value="TreeGrafter"/>
</dbReference>
<comment type="similarity">
    <text evidence="2">Belongs to the nucleoporin GLFG family.</text>
</comment>
<evidence type="ECO:0000256" key="3">
    <source>
        <dbReference type="ARBA" id="ARBA00022448"/>
    </source>
</evidence>
<dbReference type="PROSITE" id="PS51434">
    <property type="entry name" value="NUP_C"/>
    <property type="match status" value="1"/>
</dbReference>
<evidence type="ECO:0000313" key="12">
    <source>
        <dbReference type="EMBL" id="ORY14704.1"/>
    </source>
</evidence>
<evidence type="ECO:0000256" key="10">
    <source>
        <dbReference type="SAM" id="MobiDB-lite"/>
    </source>
</evidence>
<feature type="compositionally biased region" description="Polar residues" evidence="10">
    <location>
        <begin position="182"/>
        <end position="191"/>
    </location>
</feature>
<dbReference type="InterPro" id="IPR021967">
    <property type="entry name" value="Nup98_C"/>
</dbReference>
<sequence>MAFGGGAFGSGGFGSSNNTNAFGGGSGFGTNTNPGFGTSNTTSAFGANTNTGSSLFGGNNNTSSPFGGGNTFGNNTNTNTTFGSKAFGSTTGLFGGGTSSSSTFGGFGATSNQPSTGFGAGNTSGGGLFGQNKTGFGASTTTTGGSTLFGGGSNTGGFGSNTTGGGFGTSTTGGFGAGATGQQPNNGTASTPFAAFEEKDGAGRQQFQTITFQQPYQHYSLEELRLVDYNQGRRYGNQNGQGGAFGQNTGFGGFAGNTNNTSTGFGANTSTNTGGGGGLFGNTGAASTPFGGSGTTAFGGSNTNTAGGGLFGQNKPATGLFGATATSQPASGGLFGNTAATNTGGGFGSSFGAGNTGGGGSGLFGQNNQAQGKPFGFGNATTTTPAANPFGGGTNTNTFGQSTNTGGLFGAQNQTSAAPAFGSTPQTTTTGGLFGGGSFGQTQQNQTQNQQSGGLFGGFGQNQQNQAKPSLFGAAPSTGTTGGGLFGQNNQNQQQSGGLFGNTNTNQNQGSSLFGQKPATTGGGLFGGAASNTGTGSGGLFGSLNTQNNQQNSGGLFGQQSQQKPGGLFGGSTTNTNTGGGGLFGSMGQNNTNTGGLGGSLFGSQNQQQPQQSTIGGSLFGASGNSLLQTSMNTNPYGNDALFAGISTPTQSPGPLATPLSGGQKQRKNAILPQHKLNPSASARLVTPQRRAGGGGFGFSYSTYGTPGSASSTGSPSYSSSFMGSGSLQRSLAKSLSTSNLRNSYTPETSILAPGAFSTNGRSFNGGSLKKLNINRSINTRVPLFDDPAPEPRKRVSFANDAPQSNGVTNANGVNGTSSGPLILREEPESITPGQGPASQASSTPTLNGDAPHAAPSRPEMQQMNGKELTPVPENGALAQRTSSSLNAQTGSDSHDPIPGNYYTEPALDDLKKMSRHQLQKVSNFVVGRHLIGRIEFNEGRPVDLTGVELDKLCGDIVQLTARNATVYGETCTATKPARGTGLNQPSRIILGNSWPRGYQGGKRDPGKLRVQKHGERLKRVAGTDFEQYVKETGEWIFRVPHFSSYGLNYDDFSDDEDEEIESSELSPVPDTPAPAQLRSSQMTGTPDEDSFVSPTQSSPDDTFDFKKGKRKRASVPGGYGDEVAYEEEEDEADEEMHSNGKSFLGERSVGSHDGPDDEDYSEESESESDEDQDMAGSVSGPVQTTEQVPAKESDPFKDSIMPKSILKPTQKQRSVFGTPSKGQLIFEDDWANQLQRTISPKKQDRQALRESQGTVLREREGNMGNLAKSLNGPTIATSIDLMNSLFGETNNQSKAPVKRTGHGIEMPYPKRPKTAHDLDELSQFDKEFFSCNKPHFSETGQLTYATTGVTSLEGGLYPTSLEPINGQHKDVRFTKLPTFPDAASPTLDVQKQHTKIREVDEVPLAKIHSNESYLDFEDLVKACPVDTDAGKREGKVWELLSLLFDESDDIPSDMNHQQLEDNRDRFRKDKLIDWWTALVHEDAQEHSKNAKTSETQAIALLSGHNIADACLALVNGLDLRLTTMVAQIGGDVVMRQDMATQIEEWRRQDTLSEMDDSIRAIYELLAGNCAQAEGKIGADGRENKVHTFTIAGRFGLDWRRAFGLRLWYGTLADEPIELAVAQYADALREGREDVKPVPWFIEQGVDMGWRDPDPENREDIFWGILKLYASSKLELPANIEDVLAPQNVSGHPLNARLSFQLFQIFKSRLDDEEENPTRKIGMPAVREGGDLRSSFLASTTSTTDKDEQASDPLVELGDNLALTYAASLHTPEHWTTAIFVYEHLSSPAMREHYIRTLLAQYSHTYSLVESDDTYKYLRFELRIPDTWLHAAAALQAKTEGDNVGQVIHLIKAGELDEAHEVLCRNVGPESIISRDFDALRELLGEFIPTPVNSPADETASVTSSARSRSQHKKEPVHGWNLGGQIYFDYINLLDLTSHQSSYRVDEDLNKEIRDLLTKLQQALEIVSKDRLMTCGLEERVALTEISTVVANLVAKNKADRARILKLPLTEDGWLRHSQDLSLGYYRAVMAGGS</sequence>
<keyword evidence="4" id="KW-0068">Autocatalytic cleavage</keyword>
<dbReference type="Gene3D" id="3.30.1610.10">
    <property type="entry name" value="Peptidase S59, nucleoporin"/>
    <property type="match status" value="1"/>
</dbReference>
<feature type="compositionally biased region" description="Low complexity" evidence="10">
    <location>
        <begin position="374"/>
        <end position="406"/>
    </location>
</feature>
<dbReference type="Proteomes" id="UP000193144">
    <property type="component" value="Unassembled WGS sequence"/>
</dbReference>
<keyword evidence="13" id="KW-1185">Reference proteome</keyword>
<dbReference type="Gene3D" id="1.25.40.690">
    <property type="match status" value="1"/>
</dbReference>
<reference evidence="12 13" key="1">
    <citation type="submission" date="2016-07" db="EMBL/GenBank/DDBJ databases">
        <title>Pervasive Adenine N6-methylation of Active Genes in Fungi.</title>
        <authorList>
            <consortium name="DOE Joint Genome Institute"/>
            <person name="Mondo S.J."/>
            <person name="Dannebaum R.O."/>
            <person name="Kuo R.C."/>
            <person name="Labutti K."/>
            <person name="Haridas S."/>
            <person name="Kuo A."/>
            <person name="Salamov A."/>
            <person name="Ahrendt S.R."/>
            <person name="Lipzen A."/>
            <person name="Sullivan W."/>
            <person name="Andreopoulos W.B."/>
            <person name="Clum A."/>
            <person name="Lindquist E."/>
            <person name="Daum C."/>
            <person name="Ramamoorthy G.K."/>
            <person name="Gryganskyi A."/>
            <person name="Culley D."/>
            <person name="Magnuson J.K."/>
            <person name="James T.Y."/>
            <person name="O'Malley M.A."/>
            <person name="Stajich J.E."/>
            <person name="Spatafora J.W."/>
            <person name="Visel A."/>
            <person name="Grigoriev I.V."/>
        </authorList>
    </citation>
    <scope>NUCLEOTIDE SEQUENCE [LARGE SCALE GENOMIC DNA]</scope>
    <source>
        <strain evidence="12 13">CBS 115471</strain>
    </source>
</reference>
<dbReference type="GO" id="GO:0006606">
    <property type="term" value="P:protein import into nucleus"/>
    <property type="evidence" value="ECO:0007669"/>
    <property type="project" value="TreeGrafter"/>
</dbReference>
<feature type="domain" description="Peptidase S59" evidence="11">
    <location>
        <begin position="899"/>
        <end position="1043"/>
    </location>
</feature>
<keyword evidence="5" id="KW-0509">mRNA transport</keyword>
<evidence type="ECO:0000256" key="1">
    <source>
        <dbReference type="ARBA" id="ARBA00004567"/>
    </source>
</evidence>
<gene>
    <name evidence="12" type="ORF">BCR34DRAFT_534057</name>
</gene>
<keyword evidence="6" id="KW-0653">Protein transport</keyword>
<dbReference type="InterPro" id="IPR007230">
    <property type="entry name" value="Nup98_auto-Pept-S59_dom"/>
</dbReference>
<feature type="compositionally biased region" description="Low complexity" evidence="10">
    <location>
        <begin position="487"/>
        <end position="497"/>
    </location>
</feature>
<feature type="compositionally biased region" description="Polar residues" evidence="10">
    <location>
        <begin position="837"/>
        <end position="847"/>
    </location>
</feature>
<dbReference type="SUPFAM" id="SSF82215">
    <property type="entry name" value="C-terminal autoproteolytic domain of nucleoporin nup98"/>
    <property type="match status" value="1"/>
</dbReference>
<feature type="region of interest" description="Disordered" evidence="10">
    <location>
        <begin position="160"/>
        <end position="191"/>
    </location>
</feature>
<feature type="region of interest" description="Disordered" evidence="10">
    <location>
        <begin position="1051"/>
        <end position="1202"/>
    </location>
</feature>
<dbReference type="InterPro" id="IPR036903">
    <property type="entry name" value="Nup98_auto-Pept-S59_dom_sf"/>
</dbReference>
<dbReference type="GO" id="GO:0044614">
    <property type="term" value="C:nuclear pore cytoplasmic filaments"/>
    <property type="evidence" value="ECO:0007669"/>
    <property type="project" value="TreeGrafter"/>
</dbReference>
<feature type="compositionally biased region" description="Polar residues" evidence="10">
    <location>
        <begin position="503"/>
        <end position="514"/>
    </location>
</feature>
<name>A0A1Y1ZWX1_9PLEO</name>
<evidence type="ECO:0000256" key="4">
    <source>
        <dbReference type="ARBA" id="ARBA00022813"/>
    </source>
</evidence>
<dbReference type="OrthoDB" id="3797628at2759"/>
<evidence type="ECO:0000256" key="8">
    <source>
        <dbReference type="ARBA" id="ARBA00023132"/>
    </source>
</evidence>
<evidence type="ECO:0000256" key="6">
    <source>
        <dbReference type="ARBA" id="ARBA00022927"/>
    </source>
</evidence>
<feature type="compositionally biased region" description="Low complexity" evidence="10">
    <location>
        <begin position="440"/>
        <end position="453"/>
    </location>
</feature>
<keyword evidence="7" id="KW-0811">Translocation</keyword>
<dbReference type="FunFam" id="1.25.40.690:FF:000003">
    <property type="entry name" value="Nucleoporin SONB, putative"/>
    <property type="match status" value="1"/>
</dbReference>
<evidence type="ECO:0000256" key="7">
    <source>
        <dbReference type="ARBA" id="ARBA00023010"/>
    </source>
</evidence>
<feature type="compositionally biased region" description="Low complexity" evidence="10">
    <location>
        <begin position="1899"/>
        <end position="1908"/>
    </location>
</feature>
<dbReference type="Pfam" id="PF12110">
    <property type="entry name" value="Nup96"/>
    <property type="match status" value="1"/>
</dbReference>
<evidence type="ECO:0000259" key="11">
    <source>
        <dbReference type="PROSITE" id="PS51434"/>
    </source>
</evidence>
<dbReference type="PANTHER" id="PTHR23198:SF6">
    <property type="entry name" value="NUCLEAR PORE COMPLEX PROTEIN NUP98-NUP96"/>
    <property type="match status" value="1"/>
</dbReference>
<organism evidence="12 13">
    <name type="scientific">Clohesyomyces aquaticus</name>
    <dbReference type="NCBI Taxonomy" id="1231657"/>
    <lineage>
        <taxon>Eukaryota</taxon>
        <taxon>Fungi</taxon>
        <taxon>Dikarya</taxon>
        <taxon>Ascomycota</taxon>
        <taxon>Pezizomycotina</taxon>
        <taxon>Dothideomycetes</taxon>
        <taxon>Pleosporomycetidae</taxon>
        <taxon>Pleosporales</taxon>
        <taxon>Lindgomycetaceae</taxon>
        <taxon>Clohesyomyces</taxon>
    </lineage>
</organism>
<dbReference type="Gene3D" id="1.10.10.2360">
    <property type="match status" value="1"/>
</dbReference>
<keyword evidence="3" id="KW-0813">Transport</keyword>
<evidence type="ECO:0000256" key="2">
    <source>
        <dbReference type="ARBA" id="ARBA00008926"/>
    </source>
</evidence>
<protein>
    <submittedName>
        <fullName evidence="12">Nuclear protein 96-domain-containing protein</fullName>
    </submittedName>
</protein>
<feature type="compositionally biased region" description="Acidic residues" evidence="10">
    <location>
        <begin position="1124"/>
        <end position="1135"/>
    </location>
</feature>
<feature type="compositionally biased region" description="Polar residues" evidence="10">
    <location>
        <begin position="547"/>
        <end position="564"/>
    </location>
</feature>
<dbReference type="Pfam" id="PF13634">
    <property type="entry name" value="Nucleoporin_FG"/>
    <property type="match status" value="4"/>
</dbReference>
<dbReference type="GO" id="GO:0051028">
    <property type="term" value="P:mRNA transport"/>
    <property type="evidence" value="ECO:0007669"/>
    <property type="project" value="UniProtKB-KW"/>
</dbReference>
<feature type="compositionally biased region" description="Acidic residues" evidence="10">
    <location>
        <begin position="1156"/>
        <end position="1174"/>
    </location>
</feature>
<feature type="region of interest" description="Disordered" evidence="10">
    <location>
        <begin position="644"/>
        <end position="667"/>
    </location>
</feature>
<keyword evidence="8" id="KW-0906">Nuclear pore complex</keyword>
<feature type="region of interest" description="Disordered" evidence="10">
    <location>
        <begin position="782"/>
        <end position="873"/>
    </location>
</feature>
<dbReference type="GO" id="GO:0000973">
    <property type="term" value="P:post-transcriptional tethering of RNA polymerase II gene DNA at nuclear periphery"/>
    <property type="evidence" value="ECO:0007669"/>
    <property type="project" value="TreeGrafter"/>
</dbReference>
<feature type="compositionally biased region" description="Low complexity" evidence="10">
    <location>
        <begin position="602"/>
        <end position="612"/>
    </location>
</feature>
<dbReference type="STRING" id="1231657.A0A1Y1ZWX1"/>
<dbReference type="GO" id="GO:0008139">
    <property type="term" value="F:nuclear localization sequence binding"/>
    <property type="evidence" value="ECO:0007669"/>
    <property type="project" value="TreeGrafter"/>
</dbReference>
<dbReference type="EMBL" id="MCFA01000031">
    <property type="protein sequence ID" value="ORY14704.1"/>
    <property type="molecule type" value="Genomic_DNA"/>
</dbReference>
<comment type="subcellular location">
    <subcellularLocation>
        <location evidence="1">Nucleus</location>
        <location evidence="1">Nuclear pore complex</location>
    </subcellularLocation>
</comment>
<dbReference type="PANTHER" id="PTHR23198">
    <property type="entry name" value="NUCLEOPORIN"/>
    <property type="match status" value="1"/>
</dbReference>
<dbReference type="InterPro" id="IPR025574">
    <property type="entry name" value="Nucleoporin_FG_rpt"/>
</dbReference>
<evidence type="ECO:0000313" key="13">
    <source>
        <dbReference type="Proteomes" id="UP000193144"/>
    </source>
</evidence>
<accession>A0A1Y1ZWX1</accession>
<dbReference type="GO" id="GO:0003723">
    <property type="term" value="F:RNA binding"/>
    <property type="evidence" value="ECO:0007669"/>
    <property type="project" value="TreeGrafter"/>
</dbReference>
<dbReference type="InterPro" id="IPR037665">
    <property type="entry name" value="Nucleoporin_S59-like"/>
</dbReference>